<feature type="compositionally biased region" description="Polar residues" evidence="1">
    <location>
        <begin position="18"/>
        <end position="31"/>
    </location>
</feature>
<evidence type="ECO:0000256" key="1">
    <source>
        <dbReference type="SAM" id="MobiDB-lite"/>
    </source>
</evidence>
<reference evidence="2" key="1">
    <citation type="submission" date="2021-02" db="EMBL/GenBank/DDBJ databases">
        <authorList>
            <person name="Nowell W R."/>
        </authorList>
    </citation>
    <scope>NUCLEOTIDE SEQUENCE</scope>
</reference>
<feature type="compositionally biased region" description="Pro residues" evidence="1">
    <location>
        <begin position="1"/>
        <end position="11"/>
    </location>
</feature>
<accession>A0A822FJ70</accession>
<protein>
    <submittedName>
        <fullName evidence="2">Uncharacterized protein</fullName>
    </submittedName>
</protein>
<name>A0A822FJ70_9BILA</name>
<dbReference type="AlphaFoldDB" id="A0A822FJ70"/>
<feature type="non-terminal residue" evidence="2">
    <location>
        <position position="1"/>
    </location>
</feature>
<evidence type="ECO:0000313" key="3">
    <source>
        <dbReference type="Proteomes" id="UP000663848"/>
    </source>
</evidence>
<feature type="non-terminal residue" evidence="2">
    <location>
        <position position="80"/>
    </location>
</feature>
<sequence length="80" mass="8952">KNSSSKPPPPVRSLSLKPHSNLNQIPNSKTSPIWKRKTSLTINTPDNESYDLFLESPIRSIIPRFSPTSTTSSDRDNMSL</sequence>
<proteinExistence type="predicted"/>
<organism evidence="2 3">
    <name type="scientific">Rotaria socialis</name>
    <dbReference type="NCBI Taxonomy" id="392032"/>
    <lineage>
        <taxon>Eukaryota</taxon>
        <taxon>Metazoa</taxon>
        <taxon>Spiralia</taxon>
        <taxon>Gnathifera</taxon>
        <taxon>Rotifera</taxon>
        <taxon>Eurotatoria</taxon>
        <taxon>Bdelloidea</taxon>
        <taxon>Philodinida</taxon>
        <taxon>Philodinidae</taxon>
        <taxon>Rotaria</taxon>
    </lineage>
</organism>
<dbReference type="EMBL" id="CAJOBR010081704">
    <property type="protein sequence ID" value="CAF5124819.1"/>
    <property type="molecule type" value="Genomic_DNA"/>
</dbReference>
<gene>
    <name evidence="2" type="ORF">QYT958_LOCUS46315</name>
</gene>
<feature type="region of interest" description="Disordered" evidence="1">
    <location>
        <begin position="1"/>
        <end position="31"/>
    </location>
</feature>
<comment type="caution">
    <text evidence="2">The sequence shown here is derived from an EMBL/GenBank/DDBJ whole genome shotgun (WGS) entry which is preliminary data.</text>
</comment>
<evidence type="ECO:0000313" key="2">
    <source>
        <dbReference type="EMBL" id="CAF5124819.1"/>
    </source>
</evidence>
<dbReference type="Proteomes" id="UP000663848">
    <property type="component" value="Unassembled WGS sequence"/>
</dbReference>